<dbReference type="PANTHER" id="PTHR37816">
    <property type="entry name" value="YALI0E33011P"/>
    <property type="match status" value="1"/>
</dbReference>
<sequence length="173" mass="19405">MHRILVIGNAGSGKSTLTASLAANTGLPNTGLDKVVWQAGWGRTPRAERLAQEQAIAAGSAWIVDGVSDLLLDAADTVIFLDYSRRRCFWRVLCRNLPYLFRSRPGLPERCPEILIVPTLVKIIWRFPKNVRPKILAACRSQGKKLFHIRNDRELRDLLSSDSLGFLVKRAQE</sequence>
<dbReference type="SUPFAM" id="SSF52540">
    <property type="entry name" value="P-loop containing nucleoside triphosphate hydrolases"/>
    <property type="match status" value="1"/>
</dbReference>
<proteinExistence type="predicted"/>
<dbReference type="InterPro" id="IPR052922">
    <property type="entry name" value="Cytidylate_Kinase-2"/>
</dbReference>
<dbReference type="Gene3D" id="3.40.50.300">
    <property type="entry name" value="P-loop containing nucleotide triphosphate hydrolases"/>
    <property type="match status" value="1"/>
</dbReference>
<keyword evidence="2" id="KW-1185">Reference proteome</keyword>
<dbReference type="PANTHER" id="PTHR37816:SF1">
    <property type="entry name" value="TOXIN"/>
    <property type="match status" value="1"/>
</dbReference>
<evidence type="ECO:0008006" key="3">
    <source>
        <dbReference type="Google" id="ProtNLM"/>
    </source>
</evidence>
<dbReference type="EMBL" id="JAYXHS010000001">
    <property type="protein sequence ID" value="MEC5385801.1"/>
    <property type="molecule type" value="Genomic_DNA"/>
</dbReference>
<protein>
    <recommendedName>
        <fullName evidence="3">Adenylate kinase</fullName>
    </recommendedName>
</protein>
<accession>A0ABU6K291</accession>
<dbReference type="InterPro" id="IPR027417">
    <property type="entry name" value="P-loop_NTPase"/>
</dbReference>
<evidence type="ECO:0000313" key="1">
    <source>
        <dbReference type="EMBL" id="MEC5385801.1"/>
    </source>
</evidence>
<dbReference type="RefSeq" id="WP_327598748.1">
    <property type="nucleotide sequence ID" value="NZ_JAYXHS010000001.1"/>
</dbReference>
<reference evidence="1 2" key="1">
    <citation type="submission" date="2024-01" db="EMBL/GenBank/DDBJ databases">
        <title>Uliginosibacterium soil sp. nov.</title>
        <authorList>
            <person name="Lv Y."/>
        </authorList>
    </citation>
    <scope>NUCLEOTIDE SEQUENCE [LARGE SCALE GENOMIC DNA]</scope>
    <source>
        <strain evidence="1 2">H3</strain>
    </source>
</reference>
<comment type="caution">
    <text evidence="1">The sequence shown here is derived from an EMBL/GenBank/DDBJ whole genome shotgun (WGS) entry which is preliminary data.</text>
</comment>
<evidence type="ECO:0000313" key="2">
    <source>
        <dbReference type="Proteomes" id="UP001331561"/>
    </source>
</evidence>
<dbReference type="Proteomes" id="UP001331561">
    <property type="component" value="Unassembled WGS sequence"/>
</dbReference>
<gene>
    <name evidence="1" type="ORF">VVD49_08700</name>
</gene>
<name>A0ABU6K291_9RHOO</name>
<organism evidence="1 2">
    <name type="scientific">Uliginosibacterium silvisoli</name>
    <dbReference type="NCBI Taxonomy" id="3114758"/>
    <lineage>
        <taxon>Bacteria</taxon>
        <taxon>Pseudomonadati</taxon>
        <taxon>Pseudomonadota</taxon>
        <taxon>Betaproteobacteria</taxon>
        <taxon>Rhodocyclales</taxon>
        <taxon>Zoogloeaceae</taxon>
        <taxon>Uliginosibacterium</taxon>
    </lineage>
</organism>